<dbReference type="InterPro" id="IPR037272">
    <property type="entry name" value="SNS_sf"/>
</dbReference>
<evidence type="ECO:0000256" key="4">
    <source>
        <dbReference type="ARBA" id="ARBA00022692"/>
    </source>
</evidence>
<evidence type="ECO:0000256" key="8">
    <source>
        <dbReference type="PIRSR" id="PIRSR600175-1"/>
    </source>
</evidence>
<dbReference type="PROSITE" id="PS00610">
    <property type="entry name" value="NA_NEUROTRAN_SYMP_1"/>
    <property type="match status" value="1"/>
</dbReference>
<feature type="region of interest" description="Disordered" evidence="10">
    <location>
        <begin position="110"/>
        <end position="185"/>
    </location>
</feature>
<accession>A0A5B7H4Z5</accession>
<keyword evidence="7 11" id="KW-0472">Membrane</keyword>
<keyword evidence="8" id="KW-0915">Sodium</keyword>
<evidence type="ECO:0000256" key="3">
    <source>
        <dbReference type="ARBA" id="ARBA00022448"/>
    </source>
</evidence>
<keyword evidence="3 9" id="KW-0813">Transport</keyword>
<keyword evidence="5 9" id="KW-0769">Symport</keyword>
<feature type="binding site" evidence="8">
    <location>
        <position position="204"/>
    </location>
    <ligand>
        <name>Na(+)</name>
        <dbReference type="ChEBI" id="CHEBI:29101"/>
        <label>1</label>
    </ligand>
</feature>
<name>A0A5B7H4Z5_PORTR</name>
<dbReference type="GO" id="GO:0046872">
    <property type="term" value="F:metal ion binding"/>
    <property type="evidence" value="ECO:0007669"/>
    <property type="project" value="UniProtKB-KW"/>
</dbReference>
<sequence>MEVGPWQGGAGAAGGGAAQPVKSPAGAATPGSCQRRPHFFVLYFFAATLSFGQGMAVTLAASGGREGRTGGCGGAAVQDGGRPFGSGEIWHFCDGTALYKRVSAEEEAHSSRQLVARQKLPPDTPSRPSDRALLRTSRTYTSRHNLEKKHDRSKHATTAMSDDLKRSEGSGGGGGGGGGGGETKEREQWNNKLDFLLSVIGFCVGLGNVWRFPYLCYKNGGGEYSENPVS</sequence>
<feature type="binding site" evidence="8">
    <location>
        <position position="201"/>
    </location>
    <ligand>
        <name>Na(+)</name>
        <dbReference type="ChEBI" id="CHEBI:29101"/>
        <label>1</label>
    </ligand>
</feature>
<evidence type="ECO:0000256" key="2">
    <source>
        <dbReference type="ARBA" id="ARBA00006459"/>
    </source>
</evidence>
<feature type="compositionally biased region" description="Gly residues" evidence="10">
    <location>
        <begin position="169"/>
        <end position="181"/>
    </location>
</feature>
<keyword evidence="8" id="KW-0479">Metal-binding</keyword>
<evidence type="ECO:0000313" key="13">
    <source>
        <dbReference type="Proteomes" id="UP000324222"/>
    </source>
</evidence>
<dbReference type="Proteomes" id="UP000324222">
    <property type="component" value="Unassembled WGS sequence"/>
</dbReference>
<evidence type="ECO:0000256" key="10">
    <source>
        <dbReference type="SAM" id="MobiDB-lite"/>
    </source>
</evidence>
<feature type="transmembrane region" description="Helical" evidence="11">
    <location>
        <begin position="40"/>
        <end position="61"/>
    </location>
</feature>
<evidence type="ECO:0000313" key="12">
    <source>
        <dbReference type="EMBL" id="MPC64427.1"/>
    </source>
</evidence>
<dbReference type="EMBL" id="VSRR010022077">
    <property type="protein sequence ID" value="MPC64427.1"/>
    <property type="molecule type" value="Genomic_DNA"/>
</dbReference>
<proteinExistence type="inferred from homology"/>
<feature type="compositionally biased region" description="Gly residues" evidence="10">
    <location>
        <begin position="1"/>
        <end position="17"/>
    </location>
</feature>
<feature type="region of interest" description="Disordered" evidence="10">
    <location>
        <begin position="1"/>
        <end position="30"/>
    </location>
</feature>
<evidence type="ECO:0000256" key="11">
    <source>
        <dbReference type="SAM" id="Phobius"/>
    </source>
</evidence>
<organism evidence="12 13">
    <name type="scientific">Portunus trituberculatus</name>
    <name type="common">Swimming crab</name>
    <name type="synonym">Neptunus trituberculatus</name>
    <dbReference type="NCBI Taxonomy" id="210409"/>
    <lineage>
        <taxon>Eukaryota</taxon>
        <taxon>Metazoa</taxon>
        <taxon>Ecdysozoa</taxon>
        <taxon>Arthropoda</taxon>
        <taxon>Crustacea</taxon>
        <taxon>Multicrustacea</taxon>
        <taxon>Malacostraca</taxon>
        <taxon>Eumalacostraca</taxon>
        <taxon>Eucarida</taxon>
        <taxon>Decapoda</taxon>
        <taxon>Pleocyemata</taxon>
        <taxon>Brachyura</taxon>
        <taxon>Eubrachyura</taxon>
        <taxon>Portunoidea</taxon>
        <taxon>Portunidae</taxon>
        <taxon>Portuninae</taxon>
        <taxon>Portunus</taxon>
    </lineage>
</organism>
<comment type="subcellular location">
    <subcellularLocation>
        <location evidence="1">Membrane</location>
        <topology evidence="1">Multi-pass membrane protein</topology>
    </subcellularLocation>
</comment>
<dbReference type="PANTHER" id="PTHR11616:SF240">
    <property type="entry name" value="BLOATED TUBULES, ISOFORM B-RELATED"/>
    <property type="match status" value="1"/>
</dbReference>
<dbReference type="PROSITE" id="PS50267">
    <property type="entry name" value="NA_NEUROTRAN_SYMP_3"/>
    <property type="match status" value="1"/>
</dbReference>
<keyword evidence="6 11" id="KW-1133">Transmembrane helix</keyword>
<keyword evidence="13" id="KW-1185">Reference proteome</keyword>
<evidence type="ECO:0000256" key="1">
    <source>
        <dbReference type="ARBA" id="ARBA00004141"/>
    </source>
</evidence>
<evidence type="ECO:0000256" key="9">
    <source>
        <dbReference type="RuleBase" id="RU003732"/>
    </source>
</evidence>
<dbReference type="AlphaFoldDB" id="A0A5B7H4Z5"/>
<feature type="binding site" evidence="8">
    <location>
        <position position="208"/>
    </location>
    <ligand>
        <name>Na(+)</name>
        <dbReference type="ChEBI" id="CHEBI:29101"/>
        <label>1</label>
    </ligand>
</feature>
<dbReference type="OrthoDB" id="6581954at2759"/>
<evidence type="ECO:0000256" key="6">
    <source>
        <dbReference type="ARBA" id="ARBA00022989"/>
    </source>
</evidence>
<dbReference type="Pfam" id="PF00209">
    <property type="entry name" value="SNF"/>
    <property type="match status" value="1"/>
</dbReference>
<dbReference type="GO" id="GO:0035725">
    <property type="term" value="P:sodium ion transmembrane transport"/>
    <property type="evidence" value="ECO:0007669"/>
    <property type="project" value="TreeGrafter"/>
</dbReference>
<dbReference type="PANTHER" id="PTHR11616">
    <property type="entry name" value="SODIUM/CHLORIDE DEPENDENT TRANSPORTER"/>
    <property type="match status" value="1"/>
</dbReference>
<comment type="caution">
    <text evidence="12">The sequence shown here is derived from an EMBL/GenBank/DDBJ whole genome shotgun (WGS) entry which is preliminary data.</text>
</comment>
<evidence type="ECO:0000256" key="7">
    <source>
        <dbReference type="ARBA" id="ARBA00023136"/>
    </source>
</evidence>
<dbReference type="InterPro" id="IPR000175">
    <property type="entry name" value="Na/ntran_symport"/>
</dbReference>
<keyword evidence="4 9" id="KW-0812">Transmembrane</keyword>
<comment type="similarity">
    <text evidence="2 9">Belongs to the sodium:neurotransmitter symporter (SNF) (TC 2.A.22) family.</text>
</comment>
<dbReference type="GO" id="GO:0015293">
    <property type="term" value="F:symporter activity"/>
    <property type="evidence" value="ECO:0007669"/>
    <property type="project" value="UniProtKB-KW"/>
</dbReference>
<protein>
    <recommendedName>
        <fullName evidence="9">Transporter</fullName>
    </recommendedName>
</protein>
<evidence type="ECO:0000256" key="5">
    <source>
        <dbReference type="ARBA" id="ARBA00022847"/>
    </source>
</evidence>
<gene>
    <name evidence="12" type="primary">Slc6a3</name>
    <name evidence="12" type="ORF">E2C01_058543</name>
</gene>
<dbReference type="GO" id="GO:0005886">
    <property type="term" value="C:plasma membrane"/>
    <property type="evidence" value="ECO:0007669"/>
    <property type="project" value="TreeGrafter"/>
</dbReference>
<dbReference type="SUPFAM" id="SSF161070">
    <property type="entry name" value="SNF-like"/>
    <property type="match status" value="1"/>
</dbReference>
<reference evidence="12 13" key="1">
    <citation type="submission" date="2019-05" db="EMBL/GenBank/DDBJ databases">
        <title>Another draft genome of Portunus trituberculatus and its Hox gene families provides insights of decapod evolution.</title>
        <authorList>
            <person name="Jeong J.-H."/>
            <person name="Song I."/>
            <person name="Kim S."/>
            <person name="Choi T."/>
            <person name="Kim D."/>
            <person name="Ryu S."/>
            <person name="Kim W."/>
        </authorList>
    </citation>
    <scope>NUCLEOTIDE SEQUENCE [LARGE SCALE GENOMIC DNA]</scope>
    <source>
        <tissue evidence="12">Muscle</tissue>
    </source>
</reference>